<dbReference type="InterPro" id="IPR036390">
    <property type="entry name" value="WH_DNA-bd_sf"/>
</dbReference>
<gene>
    <name evidence="6" type="ORF">ALO71_04931</name>
</gene>
<dbReference type="GO" id="GO:0043565">
    <property type="term" value="F:sequence-specific DNA binding"/>
    <property type="evidence" value="ECO:0007669"/>
    <property type="project" value="TreeGrafter"/>
</dbReference>
<dbReference type="InterPro" id="IPR036388">
    <property type="entry name" value="WH-like_DNA-bd_sf"/>
</dbReference>
<protein>
    <submittedName>
        <fullName evidence="6">Transcriptional regulator, LysR family</fullName>
    </submittedName>
</protein>
<evidence type="ECO:0000256" key="4">
    <source>
        <dbReference type="ARBA" id="ARBA00023163"/>
    </source>
</evidence>
<evidence type="ECO:0000256" key="1">
    <source>
        <dbReference type="ARBA" id="ARBA00009437"/>
    </source>
</evidence>
<organism evidence="6 7">
    <name type="scientific">Pseudomonas amygdali pv. dendropanacis</name>
    <dbReference type="NCBI Taxonomy" id="235272"/>
    <lineage>
        <taxon>Bacteria</taxon>
        <taxon>Pseudomonadati</taxon>
        <taxon>Pseudomonadota</taxon>
        <taxon>Gammaproteobacteria</taxon>
        <taxon>Pseudomonadales</taxon>
        <taxon>Pseudomonadaceae</taxon>
        <taxon>Pseudomonas</taxon>
        <taxon>Pseudomonas amygdali</taxon>
    </lineage>
</organism>
<keyword evidence="4" id="KW-0804">Transcription</keyword>
<dbReference type="PANTHER" id="PTHR30537">
    <property type="entry name" value="HTH-TYPE TRANSCRIPTIONAL REGULATOR"/>
    <property type="match status" value="1"/>
</dbReference>
<dbReference type="SUPFAM" id="SSF53850">
    <property type="entry name" value="Periplasmic binding protein-like II"/>
    <property type="match status" value="1"/>
</dbReference>
<dbReference type="Gene3D" id="3.40.190.10">
    <property type="entry name" value="Periplasmic binding protein-like II"/>
    <property type="match status" value="2"/>
</dbReference>
<keyword evidence="3" id="KW-0238">DNA-binding</keyword>
<dbReference type="GO" id="GO:0006351">
    <property type="term" value="P:DNA-templated transcription"/>
    <property type="evidence" value="ECO:0007669"/>
    <property type="project" value="TreeGrafter"/>
</dbReference>
<dbReference type="FunFam" id="3.40.190.10:FF:000017">
    <property type="entry name" value="Glycine cleavage system transcriptional activator"/>
    <property type="match status" value="1"/>
</dbReference>
<comment type="caution">
    <text evidence="6">The sequence shown here is derived from an EMBL/GenBank/DDBJ whole genome shotgun (WGS) entry which is preliminary data.</text>
</comment>
<dbReference type="PROSITE" id="PS50931">
    <property type="entry name" value="HTH_LYSR"/>
    <property type="match status" value="1"/>
</dbReference>
<accession>A0A0P9PYX4</accession>
<dbReference type="PRINTS" id="PR00039">
    <property type="entry name" value="HTHLYSR"/>
</dbReference>
<comment type="similarity">
    <text evidence="1">Belongs to the LysR transcriptional regulatory family.</text>
</comment>
<dbReference type="InterPro" id="IPR005119">
    <property type="entry name" value="LysR_subst-bd"/>
</dbReference>
<evidence type="ECO:0000259" key="5">
    <source>
        <dbReference type="PROSITE" id="PS50931"/>
    </source>
</evidence>
<sequence>MHPRASNRETIMLNKRHLPSIAALQCFEAVTRHLSFTRAAEELNLTQSAVSKQVAQLEELVQHLLFQRVRRRLQLTPAGALYLAEVRKILTQIEMSTHFLRSYGGETEVLRVSTPSTFGARWLVPRLKGWRLRHPHIHLDLIKGRCDVSFYFGQAAIPGAESVKLFGEELVAVCSPESLPVEPLSDPTQLSELVLLQNAFRPEAWHEWFESQGYHTDHSYHGPRFETFYMCIRAAQVGCGVALLPRFLVEEELAEGKLVIAWDYALPSTNSAYYLSYPEHTADVPKIRVFLQWMLEQLDQPAR</sequence>
<dbReference type="Pfam" id="PF00126">
    <property type="entry name" value="HTH_1"/>
    <property type="match status" value="1"/>
</dbReference>
<dbReference type="GO" id="GO:0003700">
    <property type="term" value="F:DNA-binding transcription factor activity"/>
    <property type="evidence" value="ECO:0007669"/>
    <property type="project" value="InterPro"/>
</dbReference>
<dbReference type="Gene3D" id="1.10.10.10">
    <property type="entry name" value="Winged helix-like DNA-binding domain superfamily/Winged helix DNA-binding domain"/>
    <property type="match status" value="1"/>
</dbReference>
<evidence type="ECO:0000256" key="3">
    <source>
        <dbReference type="ARBA" id="ARBA00023125"/>
    </source>
</evidence>
<feature type="domain" description="HTH lysR-type" evidence="5">
    <location>
        <begin position="19"/>
        <end position="76"/>
    </location>
</feature>
<name>A0A0P9PYX4_PSEA0</name>
<dbReference type="AlphaFoldDB" id="A0A0P9PYX4"/>
<keyword evidence="2" id="KW-0805">Transcription regulation</keyword>
<dbReference type="Proteomes" id="UP000050346">
    <property type="component" value="Unassembled WGS sequence"/>
</dbReference>
<evidence type="ECO:0000256" key="2">
    <source>
        <dbReference type="ARBA" id="ARBA00023015"/>
    </source>
</evidence>
<evidence type="ECO:0000313" key="6">
    <source>
        <dbReference type="EMBL" id="KPX23078.1"/>
    </source>
</evidence>
<dbReference type="InterPro" id="IPR058163">
    <property type="entry name" value="LysR-type_TF_proteobact-type"/>
</dbReference>
<dbReference type="Pfam" id="PF03466">
    <property type="entry name" value="LysR_substrate"/>
    <property type="match status" value="1"/>
</dbReference>
<dbReference type="InterPro" id="IPR000847">
    <property type="entry name" value="LysR_HTH_N"/>
</dbReference>
<evidence type="ECO:0000313" key="7">
    <source>
        <dbReference type="Proteomes" id="UP000050346"/>
    </source>
</evidence>
<dbReference type="EMBL" id="LJQG01000054">
    <property type="protein sequence ID" value="KPX23078.1"/>
    <property type="molecule type" value="Genomic_DNA"/>
</dbReference>
<dbReference type="FunFam" id="1.10.10.10:FF:000001">
    <property type="entry name" value="LysR family transcriptional regulator"/>
    <property type="match status" value="1"/>
</dbReference>
<dbReference type="PANTHER" id="PTHR30537:SF26">
    <property type="entry name" value="GLYCINE CLEAVAGE SYSTEM TRANSCRIPTIONAL ACTIVATOR"/>
    <property type="match status" value="1"/>
</dbReference>
<dbReference type="SUPFAM" id="SSF46785">
    <property type="entry name" value="Winged helix' DNA-binding domain"/>
    <property type="match status" value="1"/>
</dbReference>
<dbReference type="PATRIC" id="fig|235272.12.peg.4261"/>
<proteinExistence type="inferred from homology"/>
<reference evidence="6 7" key="1">
    <citation type="submission" date="2015-09" db="EMBL/GenBank/DDBJ databases">
        <title>Genome announcement of multiple Pseudomonas syringae strains.</title>
        <authorList>
            <person name="Thakur S."/>
            <person name="Wang P.W."/>
            <person name="Gong Y."/>
            <person name="Weir B.S."/>
            <person name="Guttman D.S."/>
        </authorList>
    </citation>
    <scope>NUCLEOTIDE SEQUENCE [LARGE SCALE GENOMIC DNA]</scope>
    <source>
        <strain evidence="6 7">ICMP9150</strain>
    </source>
</reference>